<dbReference type="EMBL" id="CP017448">
    <property type="protein sequence ID" value="AOV15910.1"/>
    <property type="molecule type" value="Genomic_DNA"/>
</dbReference>
<dbReference type="RefSeq" id="WP_070071510.1">
    <property type="nucleotide sequence ID" value="NZ_CP017448.1"/>
</dbReference>
<evidence type="ECO:0000313" key="1">
    <source>
        <dbReference type="EMBL" id="AOV15910.1"/>
    </source>
</evidence>
<dbReference type="AlphaFoldDB" id="A0A1D8K4M9"/>
<evidence type="ECO:0000313" key="2">
    <source>
        <dbReference type="Proteomes" id="UP000095342"/>
    </source>
</evidence>
<gene>
    <name evidence="1" type="ORF">BJI67_01425</name>
</gene>
<sequence>MADAQVLENLIEDLAGERDGKCGVLLNQDEIEKIVDVVDDPEQTVKPAIYVDGEPRWLRDELKSLQR</sequence>
<reference evidence="1 2" key="1">
    <citation type="submission" date="2016-09" db="EMBL/GenBank/DDBJ databases">
        <title>Acidihalobacter prosperus V6 (DSM14174).</title>
        <authorList>
            <person name="Khaleque H.N."/>
            <person name="Ramsay J.P."/>
            <person name="Murphy R.J.T."/>
            <person name="Kaksonen A.H."/>
            <person name="Boxall N.J."/>
            <person name="Watkin E.L.J."/>
        </authorList>
    </citation>
    <scope>NUCLEOTIDE SEQUENCE [LARGE SCALE GENOMIC DNA]</scope>
    <source>
        <strain evidence="1 2">V6</strain>
    </source>
</reference>
<organism evidence="1 2">
    <name type="scientific">Acidihalobacter aeolianus</name>
    <dbReference type="NCBI Taxonomy" id="2792603"/>
    <lineage>
        <taxon>Bacteria</taxon>
        <taxon>Pseudomonadati</taxon>
        <taxon>Pseudomonadota</taxon>
        <taxon>Gammaproteobacteria</taxon>
        <taxon>Chromatiales</taxon>
        <taxon>Ectothiorhodospiraceae</taxon>
        <taxon>Acidihalobacter</taxon>
    </lineage>
</organism>
<dbReference type="Proteomes" id="UP000095342">
    <property type="component" value="Chromosome"/>
</dbReference>
<dbReference type="KEGG" id="aaeo:BJI67_01425"/>
<name>A0A1D8K4M9_9GAMM</name>
<proteinExistence type="predicted"/>
<accession>A0A1D8K4M9</accession>
<keyword evidence="2" id="KW-1185">Reference proteome</keyword>
<protein>
    <submittedName>
        <fullName evidence="1">Uncharacterized protein</fullName>
    </submittedName>
</protein>